<dbReference type="Gene3D" id="1.10.10.10">
    <property type="entry name" value="Winged helix-like DNA-binding domain superfamily/Winged helix DNA-binding domain"/>
    <property type="match status" value="1"/>
</dbReference>
<dbReference type="Gene3D" id="1.10.1740.10">
    <property type="match status" value="1"/>
</dbReference>
<evidence type="ECO:0000256" key="3">
    <source>
        <dbReference type="ARBA" id="ARBA00023082"/>
    </source>
</evidence>
<evidence type="ECO:0000256" key="1">
    <source>
        <dbReference type="ARBA" id="ARBA00010641"/>
    </source>
</evidence>
<evidence type="ECO:0000313" key="6">
    <source>
        <dbReference type="EMBL" id="RMX06761.1"/>
    </source>
</evidence>
<name>A0A3M6QV46_9BURK</name>
<organism evidence="6 7">
    <name type="scientific">Corticibacter populi</name>
    <dbReference type="NCBI Taxonomy" id="1550736"/>
    <lineage>
        <taxon>Bacteria</taxon>
        <taxon>Pseudomonadati</taxon>
        <taxon>Pseudomonadota</taxon>
        <taxon>Betaproteobacteria</taxon>
        <taxon>Burkholderiales</taxon>
        <taxon>Comamonadaceae</taxon>
        <taxon>Corticibacter</taxon>
    </lineage>
</organism>
<dbReference type="GO" id="GO:0016987">
    <property type="term" value="F:sigma factor activity"/>
    <property type="evidence" value="ECO:0007669"/>
    <property type="project" value="UniProtKB-KW"/>
</dbReference>
<keyword evidence="2" id="KW-0805">Transcription regulation</keyword>
<feature type="domain" description="RNA polymerase sigma factor 70 region 4 type 2" evidence="5">
    <location>
        <begin position="131"/>
        <end position="182"/>
    </location>
</feature>
<dbReference type="SUPFAM" id="SSF88659">
    <property type="entry name" value="Sigma3 and sigma4 domains of RNA polymerase sigma factors"/>
    <property type="match status" value="1"/>
</dbReference>
<dbReference type="SUPFAM" id="SSF88946">
    <property type="entry name" value="Sigma2 domain of RNA polymerase sigma factors"/>
    <property type="match status" value="1"/>
</dbReference>
<dbReference type="EMBL" id="RDQO01000002">
    <property type="protein sequence ID" value="RMX06761.1"/>
    <property type="molecule type" value="Genomic_DNA"/>
</dbReference>
<comment type="similarity">
    <text evidence="1">Belongs to the sigma-70 factor family. ECF subfamily.</text>
</comment>
<evidence type="ECO:0000256" key="2">
    <source>
        <dbReference type="ARBA" id="ARBA00023015"/>
    </source>
</evidence>
<evidence type="ECO:0000313" key="7">
    <source>
        <dbReference type="Proteomes" id="UP000278006"/>
    </source>
</evidence>
<keyword evidence="4" id="KW-0804">Transcription</keyword>
<dbReference type="InterPro" id="IPR013325">
    <property type="entry name" value="RNA_pol_sigma_r2"/>
</dbReference>
<dbReference type="PANTHER" id="PTHR43133:SF63">
    <property type="entry name" value="RNA POLYMERASE SIGMA FACTOR FECI-RELATED"/>
    <property type="match status" value="1"/>
</dbReference>
<dbReference type="InterPro" id="IPR013324">
    <property type="entry name" value="RNA_pol_sigma_r3/r4-like"/>
</dbReference>
<dbReference type="OrthoDB" id="8589148at2"/>
<proteinExistence type="inferred from homology"/>
<evidence type="ECO:0000259" key="5">
    <source>
        <dbReference type="Pfam" id="PF08281"/>
    </source>
</evidence>
<dbReference type="InterPro" id="IPR013249">
    <property type="entry name" value="RNA_pol_sigma70_r4_t2"/>
</dbReference>
<dbReference type="InterPro" id="IPR039425">
    <property type="entry name" value="RNA_pol_sigma-70-like"/>
</dbReference>
<dbReference type="InterPro" id="IPR036388">
    <property type="entry name" value="WH-like_DNA-bd_sf"/>
</dbReference>
<evidence type="ECO:0000256" key="4">
    <source>
        <dbReference type="ARBA" id="ARBA00023163"/>
    </source>
</evidence>
<dbReference type="Pfam" id="PF08281">
    <property type="entry name" value="Sigma70_r4_2"/>
    <property type="match status" value="1"/>
</dbReference>
<dbReference type="PANTHER" id="PTHR43133">
    <property type="entry name" value="RNA POLYMERASE ECF-TYPE SIGMA FACTO"/>
    <property type="match status" value="1"/>
</dbReference>
<comment type="caution">
    <text evidence="6">The sequence shown here is derived from an EMBL/GenBank/DDBJ whole genome shotgun (WGS) entry which is preliminary data.</text>
</comment>
<protein>
    <submittedName>
        <fullName evidence="6">Sigma-70 family RNA polymerase sigma factor</fullName>
    </submittedName>
</protein>
<dbReference type="GO" id="GO:0006352">
    <property type="term" value="P:DNA-templated transcription initiation"/>
    <property type="evidence" value="ECO:0007669"/>
    <property type="project" value="InterPro"/>
</dbReference>
<gene>
    <name evidence="6" type="ORF">D8I35_09690</name>
</gene>
<keyword evidence="3" id="KW-0731">Sigma factor</keyword>
<sequence length="189" mass="21313">MKWRRIEPSASAPSVADEAVLTTALTTEELTRIFIEIRPNLERVIERRILDRHTAQDLAQDIYFRLGRVSSLLSSEEGARRYLMRMAVHAALYHMRSEANRVQLLAGALTLFEGHVAEPEEHAHARDQMSLIEATLAELPAKCRDVLYLTRVEGLPREEVAARLGVSLSLVNKYVLLALKACAQKLGER</sequence>
<dbReference type="InterPro" id="IPR014284">
    <property type="entry name" value="RNA_pol_sigma-70_dom"/>
</dbReference>
<keyword evidence="7" id="KW-1185">Reference proteome</keyword>
<dbReference type="GO" id="GO:0003677">
    <property type="term" value="F:DNA binding"/>
    <property type="evidence" value="ECO:0007669"/>
    <property type="project" value="InterPro"/>
</dbReference>
<accession>A0A3M6QV46</accession>
<dbReference type="NCBIfam" id="TIGR02937">
    <property type="entry name" value="sigma70-ECF"/>
    <property type="match status" value="1"/>
</dbReference>
<reference evidence="6 7" key="1">
    <citation type="submission" date="2018-10" db="EMBL/GenBank/DDBJ databases">
        <title>Draft genome of Cortibacter populi DSM10536.</title>
        <authorList>
            <person name="Bernier A.-M."/>
            <person name="Bernard K."/>
        </authorList>
    </citation>
    <scope>NUCLEOTIDE SEQUENCE [LARGE SCALE GENOMIC DNA]</scope>
    <source>
        <strain evidence="6 7">DSM 105136</strain>
    </source>
</reference>
<dbReference type="Proteomes" id="UP000278006">
    <property type="component" value="Unassembled WGS sequence"/>
</dbReference>
<dbReference type="AlphaFoldDB" id="A0A3M6QV46"/>